<dbReference type="OrthoDB" id="47330at2759"/>
<feature type="region of interest" description="Disordered" evidence="7">
    <location>
        <begin position="68"/>
        <end position="102"/>
    </location>
</feature>
<evidence type="ECO:0000256" key="3">
    <source>
        <dbReference type="ARBA" id="ARBA00022741"/>
    </source>
</evidence>
<feature type="compositionally biased region" description="Pro residues" evidence="7">
    <location>
        <begin position="911"/>
        <end position="920"/>
    </location>
</feature>
<evidence type="ECO:0000259" key="9">
    <source>
        <dbReference type="SMART" id="SM01086"/>
    </source>
</evidence>
<organism evidence="10 11">
    <name type="scientific">Chlamydomonas eustigma</name>
    <dbReference type="NCBI Taxonomy" id="1157962"/>
    <lineage>
        <taxon>Eukaryota</taxon>
        <taxon>Viridiplantae</taxon>
        <taxon>Chlorophyta</taxon>
        <taxon>core chlorophytes</taxon>
        <taxon>Chlorophyceae</taxon>
        <taxon>CS clade</taxon>
        <taxon>Chlamydomonadales</taxon>
        <taxon>Chlamydomonadaceae</taxon>
        <taxon>Chlamydomonas</taxon>
    </lineage>
</organism>
<evidence type="ECO:0000313" key="11">
    <source>
        <dbReference type="Proteomes" id="UP000232323"/>
    </source>
</evidence>
<dbReference type="InterPro" id="IPR041546">
    <property type="entry name" value="ClpA/ClpB_AAA_lid"/>
</dbReference>
<feature type="compositionally biased region" description="Polar residues" evidence="7">
    <location>
        <begin position="993"/>
        <end position="1002"/>
    </location>
</feature>
<dbReference type="GO" id="GO:0005524">
    <property type="term" value="F:ATP binding"/>
    <property type="evidence" value="ECO:0007669"/>
    <property type="project" value="UniProtKB-KW"/>
</dbReference>
<keyword evidence="6" id="KW-0175">Coiled coil</keyword>
<dbReference type="CDD" id="cd19499">
    <property type="entry name" value="RecA-like_ClpB_Hsp104-like"/>
    <property type="match status" value="1"/>
</dbReference>
<feature type="coiled-coil region" evidence="6">
    <location>
        <begin position="441"/>
        <end position="530"/>
    </location>
</feature>
<dbReference type="PRINTS" id="PR00300">
    <property type="entry name" value="CLPPROTEASEA"/>
</dbReference>
<keyword evidence="3" id="KW-0547">Nucleotide-binding</keyword>
<dbReference type="AlphaFoldDB" id="A0A250XIE2"/>
<dbReference type="InterPro" id="IPR058680">
    <property type="entry name" value="NBD_SMAX1-like"/>
</dbReference>
<dbReference type="FunFam" id="3.40.50.300:FF:000120">
    <property type="entry name" value="ATP-dependent chaperone ClpB"/>
    <property type="match status" value="1"/>
</dbReference>
<gene>
    <name evidence="10" type="ORF">CEUSTIGMA_g10277.t1</name>
</gene>
<dbReference type="GO" id="GO:0016887">
    <property type="term" value="F:ATP hydrolysis activity"/>
    <property type="evidence" value="ECO:0007669"/>
    <property type="project" value="InterPro"/>
</dbReference>
<feature type="compositionally biased region" description="Polar residues" evidence="7">
    <location>
        <begin position="68"/>
        <end position="77"/>
    </location>
</feature>
<dbReference type="PANTHER" id="PTHR11638">
    <property type="entry name" value="ATP-DEPENDENT CLP PROTEASE"/>
    <property type="match status" value="1"/>
</dbReference>
<dbReference type="Pfam" id="PF07724">
    <property type="entry name" value="AAA_2"/>
    <property type="match status" value="1"/>
</dbReference>
<evidence type="ECO:0000256" key="6">
    <source>
        <dbReference type="SAM" id="Coils"/>
    </source>
</evidence>
<feature type="domain" description="AAA+ ATPase" evidence="8">
    <location>
        <begin position="635"/>
        <end position="781"/>
    </location>
</feature>
<sequence length="1002" mass="111299">MLETKLPQLRTFNTIMRVSAFTLTISMLRLLQDLYNRLSELVGSNLNGFFAGIAVALFMLWSNKTSHPLTSSNTQLQSKDEKVPESEAAAAETTGGDDEVKHKEQVDRLISRAHQHRKTMNDDKFTIEHMVLALAENQRFTEILSCAEGLTEDQVKQAIRKSRIMYNRGTNNEELMPEEPQTALTKYSKNLTALAREHKLDPVIGRNDELRRVINILSRRTKNNPVILGDPGVGKTALVDGLAQRIAAGDVPDVLKDCSVMSLDMGLLMAGAFMPGEFEERMKGVLQELTAVTEDTSNKYILFIDDIHTVTGPNAQQGGGVMDASILLKPLLSRGELRCIGATTLDKYRKFIEKDPALERRFQQVPIEPPSVTQTVSILRGLRMRYEKHHTVRISDKALVAAATLSDRYIPDRFLPDKAIDLIDEATARVKMDKTLKPEALDKIDRRIRDLEAERKMLRRGAGGDRGDSETLSLLEEELASLKEKKVEMDGVYRYDMSEVEQLAGIQEELDRLNAEIEEAEEAGDEAAAEKLRCTHRVEVLKKMRSAQEAVLKARGRGHVPILSSRGEVTEADIAGVISSWTGIPLTKLVESERDKLLLLTEELHKRIIGQEEAVEAVAEAIHRSRAGMKDPNGPIASFLFLGPTGVGKTELAKALAAYLFNSEDAMVRLDMSEYMEKHAVSKLIGAPPGYVGFDEGGQLTEQVRRKPYTVVLFDEVEKAHVDVFNLLLQLLDDGRVTDSQGRTVSFKNAIIIMTSNLGSAEIYKESAAASKGVTKMPAAGKGMKDLVMDEVRKHFKPEFVNRIDEFIIFDPLRSDQIHHIVRMRMKGVASRLAERKMKLLLRESAVEYLANKGFDPVFGARPVKRVIQRELETTLARALLRGDFQEGDRVVVSVPSGSHSLVFQRVPPTEEVPPEPQPPLSVKEETAAIEKDFSSANGSSTTAVTEVETKKEDQNVVASSARPVKFDPLRKMSQLQSQGVDISKDGHAARSDPSSLPTSEG</sequence>
<evidence type="ECO:0000256" key="2">
    <source>
        <dbReference type="ARBA" id="ARBA00022737"/>
    </source>
</evidence>
<evidence type="ECO:0000313" key="10">
    <source>
        <dbReference type="EMBL" id="GAX82851.1"/>
    </source>
</evidence>
<feature type="region of interest" description="Disordered" evidence="7">
    <location>
        <begin position="903"/>
        <end position="1002"/>
    </location>
</feature>
<dbReference type="InterPro" id="IPR036628">
    <property type="entry name" value="Clp_N_dom_sf"/>
</dbReference>
<dbReference type="SUPFAM" id="SSF52540">
    <property type="entry name" value="P-loop containing nucleoside triphosphate hydrolases"/>
    <property type="match status" value="2"/>
</dbReference>
<dbReference type="Pfam" id="PF23569">
    <property type="entry name" value="NBD_SMAX1"/>
    <property type="match status" value="1"/>
</dbReference>
<dbReference type="GO" id="GO:0005737">
    <property type="term" value="C:cytoplasm"/>
    <property type="evidence" value="ECO:0007669"/>
    <property type="project" value="TreeGrafter"/>
</dbReference>
<dbReference type="Gene3D" id="1.10.8.60">
    <property type="match status" value="1"/>
</dbReference>
<keyword evidence="5" id="KW-0143">Chaperone</keyword>
<dbReference type="InterPro" id="IPR001270">
    <property type="entry name" value="ClpA/B"/>
</dbReference>
<dbReference type="InterPro" id="IPR050130">
    <property type="entry name" value="ClpA_ClpB"/>
</dbReference>
<keyword evidence="11" id="KW-1185">Reference proteome</keyword>
<protein>
    <recommendedName>
        <fullName evidence="12">Clp R domain-containing protein</fullName>
    </recommendedName>
</protein>
<dbReference type="SMART" id="SM01086">
    <property type="entry name" value="ClpB_D2-small"/>
    <property type="match status" value="1"/>
</dbReference>
<feature type="domain" description="Clp ATPase C-terminal" evidence="9">
    <location>
        <begin position="813"/>
        <end position="904"/>
    </location>
</feature>
<dbReference type="Pfam" id="PF10431">
    <property type="entry name" value="ClpB_D2-small"/>
    <property type="match status" value="1"/>
</dbReference>
<dbReference type="Gene3D" id="1.10.1780.10">
    <property type="entry name" value="Clp, N-terminal domain"/>
    <property type="match status" value="1"/>
</dbReference>
<dbReference type="PANTHER" id="PTHR11638:SF18">
    <property type="entry name" value="HEAT SHOCK PROTEIN 104"/>
    <property type="match status" value="1"/>
</dbReference>
<evidence type="ECO:0000256" key="4">
    <source>
        <dbReference type="ARBA" id="ARBA00022840"/>
    </source>
</evidence>
<dbReference type="InterPro" id="IPR003959">
    <property type="entry name" value="ATPase_AAA_core"/>
</dbReference>
<dbReference type="InterPro" id="IPR027417">
    <property type="entry name" value="P-loop_NTPase"/>
</dbReference>
<comment type="caution">
    <text evidence="10">The sequence shown here is derived from an EMBL/GenBank/DDBJ whole genome shotgun (WGS) entry which is preliminary data.</text>
</comment>
<dbReference type="SUPFAM" id="SSF81923">
    <property type="entry name" value="Double Clp-N motif"/>
    <property type="match status" value="1"/>
</dbReference>
<evidence type="ECO:0000256" key="1">
    <source>
        <dbReference type="ARBA" id="ARBA00008675"/>
    </source>
</evidence>
<dbReference type="InterPro" id="IPR003593">
    <property type="entry name" value="AAA+_ATPase"/>
</dbReference>
<dbReference type="FunFam" id="3.40.50.300:FF:000025">
    <property type="entry name" value="ATP-dependent Clp protease subunit"/>
    <property type="match status" value="1"/>
</dbReference>
<accession>A0A250XIE2</accession>
<feature type="domain" description="AAA+ ATPase" evidence="8">
    <location>
        <begin position="221"/>
        <end position="371"/>
    </location>
</feature>
<evidence type="ECO:0000256" key="7">
    <source>
        <dbReference type="SAM" id="MobiDB-lite"/>
    </source>
</evidence>
<dbReference type="CDD" id="cd00009">
    <property type="entry name" value="AAA"/>
    <property type="match status" value="1"/>
</dbReference>
<evidence type="ECO:0000259" key="8">
    <source>
        <dbReference type="SMART" id="SM00382"/>
    </source>
</evidence>
<dbReference type="SMART" id="SM00382">
    <property type="entry name" value="AAA"/>
    <property type="match status" value="2"/>
</dbReference>
<keyword evidence="4" id="KW-0067">ATP-binding</keyword>
<dbReference type="InterPro" id="IPR028299">
    <property type="entry name" value="ClpA/B_CS2"/>
</dbReference>
<reference evidence="10 11" key="1">
    <citation type="submission" date="2017-08" db="EMBL/GenBank/DDBJ databases">
        <title>Acidophilic green algal genome provides insights into adaptation to an acidic environment.</title>
        <authorList>
            <person name="Hirooka S."/>
            <person name="Hirose Y."/>
            <person name="Kanesaki Y."/>
            <person name="Higuchi S."/>
            <person name="Fujiwara T."/>
            <person name="Onuma R."/>
            <person name="Era A."/>
            <person name="Ohbayashi R."/>
            <person name="Uzuka A."/>
            <person name="Nozaki H."/>
            <person name="Yoshikawa H."/>
            <person name="Miyagishima S.Y."/>
        </authorList>
    </citation>
    <scope>NUCLEOTIDE SEQUENCE [LARGE SCALE GENOMIC DNA]</scope>
    <source>
        <strain evidence="10 11">NIES-2499</strain>
    </source>
</reference>
<proteinExistence type="inferred from homology"/>
<comment type="similarity">
    <text evidence="1">Belongs to the ClpA/ClpB family.</text>
</comment>
<dbReference type="InterPro" id="IPR019489">
    <property type="entry name" value="Clp_ATPase_C"/>
</dbReference>
<evidence type="ECO:0000256" key="5">
    <source>
        <dbReference type="ARBA" id="ARBA00023186"/>
    </source>
</evidence>
<dbReference type="EMBL" id="BEGY01000087">
    <property type="protein sequence ID" value="GAX82851.1"/>
    <property type="molecule type" value="Genomic_DNA"/>
</dbReference>
<dbReference type="Gene3D" id="3.40.50.300">
    <property type="entry name" value="P-loop containing nucleotide triphosphate hydrolases"/>
    <property type="match status" value="3"/>
</dbReference>
<dbReference type="STRING" id="1157962.A0A250XIE2"/>
<dbReference type="Proteomes" id="UP000232323">
    <property type="component" value="Unassembled WGS sequence"/>
</dbReference>
<dbReference type="Pfam" id="PF17871">
    <property type="entry name" value="AAA_lid_9"/>
    <property type="match status" value="1"/>
</dbReference>
<evidence type="ECO:0008006" key="12">
    <source>
        <dbReference type="Google" id="ProtNLM"/>
    </source>
</evidence>
<feature type="compositionally biased region" description="Basic and acidic residues" evidence="7">
    <location>
        <begin position="923"/>
        <end position="934"/>
    </location>
</feature>
<dbReference type="PROSITE" id="PS00871">
    <property type="entry name" value="CLPAB_2"/>
    <property type="match status" value="1"/>
</dbReference>
<dbReference type="GO" id="GO:0034605">
    <property type="term" value="P:cellular response to heat"/>
    <property type="evidence" value="ECO:0007669"/>
    <property type="project" value="TreeGrafter"/>
</dbReference>
<name>A0A250XIE2_9CHLO</name>
<keyword evidence="2" id="KW-0677">Repeat</keyword>